<evidence type="ECO:0000256" key="2">
    <source>
        <dbReference type="ARBA" id="ARBA00023125"/>
    </source>
</evidence>
<keyword evidence="2" id="KW-0238">DNA-binding</keyword>
<comment type="caution">
    <text evidence="6">The sequence shown here is derived from an EMBL/GenBank/DDBJ whole genome shotgun (WGS) entry which is preliminary data.</text>
</comment>
<accession>A0A6H9YHG6</accession>
<evidence type="ECO:0000259" key="5">
    <source>
        <dbReference type="PROSITE" id="PS50043"/>
    </source>
</evidence>
<dbReference type="PROSITE" id="PS00622">
    <property type="entry name" value="HTH_LUXR_1"/>
    <property type="match status" value="1"/>
</dbReference>
<dbReference type="InterPro" id="IPR016032">
    <property type="entry name" value="Sig_transdc_resp-reg_C-effctor"/>
</dbReference>
<dbReference type="SMART" id="SM00421">
    <property type="entry name" value="HTH_LUXR"/>
    <property type="match status" value="1"/>
</dbReference>
<evidence type="ECO:0000256" key="4">
    <source>
        <dbReference type="SAM" id="MobiDB-lite"/>
    </source>
</evidence>
<evidence type="ECO:0000313" key="7">
    <source>
        <dbReference type="Proteomes" id="UP000468735"/>
    </source>
</evidence>
<dbReference type="OrthoDB" id="3194665at2"/>
<organism evidence="6 7">
    <name type="scientific">Actinomadura rudentiformis</name>
    <dbReference type="NCBI Taxonomy" id="359158"/>
    <lineage>
        <taxon>Bacteria</taxon>
        <taxon>Bacillati</taxon>
        <taxon>Actinomycetota</taxon>
        <taxon>Actinomycetes</taxon>
        <taxon>Streptosporangiales</taxon>
        <taxon>Thermomonosporaceae</taxon>
        <taxon>Actinomadura</taxon>
    </lineage>
</organism>
<dbReference type="GO" id="GO:0003677">
    <property type="term" value="F:DNA binding"/>
    <property type="evidence" value="ECO:0007669"/>
    <property type="project" value="UniProtKB-KW"/>
</dbReference>
<dbReference type="PROSITE" id="PS50043">
    <property type="entry name" value="HTH_LUXR_2"/>
    <property type="match status" value="1"/>
</dbReference>
<dbReference type="PRINTS" id="PR00038">
    <property type="entry name" value="HTHLUXR"/>
</dbReference>
<dbReference type="Proteomes" id="UP000468735">
    <property type="component" value="Unassembled WGS sequence"/>
</dbReference>
<keyword evidence="3" id="KW-0804">Transcription</keyword>
<name>A0A6H9YHG6_9ACTN</name>
<dbReference type="Pfam" id="PF00196">
    <property type="entry name" value="GerE"/>
    <property type="match status" value="1"/>
</dbReference>
<sequence length="225" mass="23993">MPWRRRAAPGGPNSRCGGTAATGAWPTPWRSRRDEGIMFERHSRPSAPADPTGPPSPADPLEPADYKGMLGVLDDVLGAHDTEEFRERLQRALSKHFGWAGTATLRCDRTGSSANGEETANLAIGARQQAIMELLGRHLAPLARDLADASRAVRPPLTPREAQVTELVAAGLSNGQIADLMDISVSTVKKHVTRVLTKSGCTSRMELAVLWLRLNGEGSGTGATG</sequence>
<feature type="domain" description="HTH luxR-type" evidence="5">
    <location>
        <begin position="150"/>
        <end position="215"/>
    </location>
</feature>
<dbReference type="CDD" id="cd06170">
    <property type="entry name" value="LuxR_C_like"/>
    <property type="match status" value="1"/>
</dbReference>
<feature type="region of interest" description="Disordered" evidence="4">
    <location>
        <begin position="1"/>
        <end position="64"/>
    </location>
</feature>
<dbReference type="PANTHER" id="PTHR44688">
    <property type="entry name" value="DNA-BINDING TRANSCRIPTIONAL ACTIVATOR DEVR_DOSR"/>
    <property type="match status" value="1"/>
</dbReference>
<dbReference type="EMBL" id="WBMT01000032">
    <property type="protein sequence ID" value="KAB2339991.1"/>
    <property type="molecule type" value="Genomic_DNA"/>
</dbReference>
<reference evidence="6 7" key="1">
    <citation type="submission" date="2019-09" db="EMBL/GenBank/DDBJ databases">
        <title>Actinomadura physcomitrii sp. nov., a novel actinomycete isolated from moss [Physcomitrium sphaericum (Ludw) Fuernr].</title>
        <authorList>
            <person name="Zhuang X."/>
            <person name="Liu C."/>
        </authorList>
    </citation>
    <scope>NUCLEOTIDE SEQUENCE [LARGE SCALE GENOMIC DNA]</scope>
    <source>
        <strain evidence="6 7">HMC1</strain>
    </source>
</reference>
<gene>
    <name evidence="6" type="ORF">F8566_46445</name>
</gene>
<evidence type="ECO:0000256" key="1">
    <source>
        <dbReference type="ARBA" id="ARBA00023015"/>
    </source>
</evidence>
<protein>
    <submittedName>
        <fullName evidence="6">Response regulator transcription factor</fullName>
    </submittedName>
</protein>
<dbReference type="SUPFAM" id="SSF46894">
    <property type="entry name" value="C-terminal effector domain of the bipartite response regulators"/>
    <property type="match status" value="1"/>
</dbReference>
<keyword evidence="1" id="KW-0805">Transcription regulation</keyword>
<dbReference type="AlphaFoldDB" id="A0A6H9YHG6"/>
<evidence type="ECO:0000313" key="6">
    <source>
        <dbReference type="EMBL" id="KAB2339991.1"/>
    </source>
</evidence>
<dbReference type="Gene3D" id="1.10.10.10">
    <property type="entry name" value="Winged helix-like DNA-binding domain superfamily/Winged helix DNA-binding domain"/>
    <property type="match status" value="1"/>
</dbReference>
<proteinExistence type="predicted"/>
<dbReference type="InterPro" id="IPR000792">
    <property type="entry name" value="Tscrpt_reg_LuxR_C"/>
</dbReference>
<evidence type="ECO:0000256" key="3">
    <source>
        <dbReference type="ARBA" id="ARBA00023163"/>
    </source>
</evidence>
<dbReference type="InterPro" id="IPR036388">
    <property type="entry name" value="WH-like_DNA-bd_sf"/>
</dbReference>
<dbReference type="PANTHER" id="PTHR44688:SF16">
    <property type="entry name" value="DNA-BINDING TRANSCRIPTIONAL ACTIVATOR DEVR_DOSR"/>
    <property type="match status" value="1"/>
</dbReference>
<dbReference type="GO" id="GO:0006355">
    <property type="term" value="P:regulation of DNA-templated transcription"/>
    <property type="evidence" value="ECO:0007669"/>
    <property type="project" value="InterPro"/>
</dbReference>
<keyword evidence="7" id="KW-1185">Reference proteome</keyword>
<feature type="compositionally biased region" description="Basic and acidic residues" evidence="4">
    <location>
        <begin position="31"/>
        <end position="43"/>
    </location>
</feature>
<feature type="compositionally biased region" description="Pro residues" evidence="4">
    <location>
        <begin position="51"/>
        <end position="60"/>
    </location>
</feature>